<dbReference type="InterPro" id="IPR002100">
    <property type="entry name" value="TF_MADSbox"/>
</dbReference>
<evidence type="ECO:0000313" key="10">
    <source>
        <dbReference type="Proteomes" id="UP000242381"/>
    </source>
</evidence>
<sequence length="384" mass="42713">MGRKKIKIQKIQDERNRQVTFLKRKQGLMKKAYELSVLCDCEIALLIFNTNGKLVQYASTDIDQILMKYTEYSDPHESKSNLDFMNGDGDVWETHEDHETADEEGANEVSRSKEGSSVSDKHYHQTSPQPQSQIVHHTQQQQQQQPQSPKQHPHLTHAPQQQTTVYQPQQFLPGRYVAPVGYPPSQTGAISGYYDIYTMQPQPMYMVQGQVATPYATVVSAQPPQHANLMTTSVSTNASSAPPSISQSHSGLHKRHPTNLKVEIPNEKTSTNLPAPPVPPPPQPSLYSIPPPSALPSQFAQNIPSPSTYYPEFYQQNELPSPLNFSATPLATSTFHWPSRGSISAQGAAEYKPSPLAKSEIARKRASDSGDEETLDENAKKIKT</sequence>
<dbReference type="VEuPathDB" id="FungiDB:BCV72DRAFT_201037"/>
<proteinExistence type="inferred from homology"/>
<organism evidence="9 10">
    <name type="scientific">Rhizopus microsporus</name>
    <dbReference type="NCBI Taxonomy" id="58291"/>
    <lineage>
        <taxon>Eukaryota</taxon>
        <taxon>Fungi</taxon>
        <taxon>Fungi incertae sedis</taxon>
        <taxon>Mucoromycota</taxon>
        <taxon>Mucoromycotina</taxon>
        <taxon>Mucoromycetes</taxon>
        <taxon>Mucorales</taxon>
        <taxon>Mucorineae</taxon>
        <taxon>Rhizopodaceae</taxon>
        <taxon>Rhizopus</taxon>
    </lineage>
</organism>
<evidence type="ECO:0000256" key="7">
    <source>
        <dbReference type="SAM" id="MobiDB-lite"/>
    </source>
</evidence>
<keyword evidence="2" id="KW-0805">Transcription regulation</keyword>
<dbReference type="SUPFAM" id="SSF55455">
    <property type="entry name" value="SRF-like"/>
    <property type="match status" value="1"/>
</dbReference>
<dbReference type="GO" id="GO:0000981">
    <property type="term" value="F:DNA-binding transcription factor activity, RNA polymerase II-specific"/>
    <property type="evidence" value="ECO:0007669"/>
    <property type="project" value="TreeGrafter"/>
</dbReference>
<keyword evidence="5" id="KW-0539">Nucleus</keyword>
<dbReference type="CDD" id="cd00265">
    <property type="entry name" value="MADS_MEF2_like"/>
    <property type="match status" value="1"/>
</dbReference>
<feature type="compositionally biased region" description="Low complexity" evidence="7">
    <location>
        <begin position="238"/>
        <end position="250"/>
    </location>
</feature>
<evidence type="ECO:0000256" key="6">
    <source>
        <dbReference type="ARBA" id="ARBA00025805"/>
    </source>
</evidence>
<dbReference type="PROSITE" id="PS00350">
    <property type="entry name" value="MADS_BOX_1"/>
    <property type="match status" value="1"/>
</dbReference>
<gene>
    <name evidence="9" type="ORF">BCV71DRAFT_199172</name>
</gene>
<protein>
    <recommendedName>
        <fullName evidence="8">MADS-box domain-containing protein</fullName>
    </recommendedName>
</protein>
<accession>A0A1X0S1Z2</accession>
<feature type="domain" description="MADS-box" evidence="8">
    <location>
        <begin position="1"/>
        <end position="61"/>
    </location>
</feature>
<reference evidence="9 10" key="1">
    <citation type="journal article" date="2016" name="Proc. Natl. Acad. Sci. U.S.A.">
        <title>Lipid metabolic changes in an early divergent fungus govern the establishment of a mutualistic symbiosis with endobacteria.</title>
        <authorList>
            <person name="Lastovetsky O.A."/>
            <person name="Gaspar M.L."/>
            <person name="Mondo S.J."/>
            <person name="LaButti K.M."/>
            <person name="Sandor L."/>
            <person name="Grigoriev I.V."/>
            <person name="Henry S.A."/>
            <person name="Pawlowska T.E."/>
        </authorList>
    </citation>
    <scope>NUCLEOTIDE SEQUENCE [LARGE SCALE GENOMIC DNA]</scope>
    <source>
        <strain evidence="9 10">ATCC 11559</strain>
    </source>
</reference>
<evidence type="ECO:0000256" key="1">
    <source>
        <dbReference type="ARBA" id="ARBA00004123"/>
    </source>
</evidence>
<comment type="similarity">
    <text evidence="6">Belongs to the MEF2 family.</text>
</comment>
<dbReference type="PANTHER" id="PTHR11945">
    <property type="entry name" value="MADS BOX PROTEIN"/>
    <property type="match status" value="1"/>
</dbReference>
<dbReference type="VEuPathDB" id="FungiDB:BCV72DRAFT_233327"/>
<dbReference type="PROSITE" id="PS50066">
    <property type="entry name" value="MADS_BOX_2"/>
    <property type="match status" value="1"/>
</dbReference>
<dbReference type="InterPro" id="IPR036879">
    <property type="entry name" value="TF_MADSbox_sf"/>
</dbReference>
<evidence type="ECO:0000313" key="9">
    <source>
        <dbReference type="EMBL" id="ORE18313.1"/>
    </source>
</evidence>
<dbReference type="Pfam" id="PF00319">
    <property type="entry name" value="SRF-TF"/>
    <property type="match status" value="1"/>
</dbReference>
<feature type="compositionally biased region" description="Polar residues" evidence="7">
    <location>
        <begin position="334"/>
        <end position="345"/>
    </location>
</feature>
<dbReference type="GO" id="GO:0046983">
    <property type="term" value="F:protein dimerization activity"/>
    <property type="evidence" value="ECO:0007669"/>
    <property type="project" value="InterPro"/>
</dbReference>
<keyword evidence="3" id="KW-0238">DNA-binding</keyword>
<dbReference type="EMBL" id="KV921333">
    <property type="protein sequence ID" value="ORE18313.1"/>
    <property type="molecule type" value="Genomic_DNA"/>
</dbReference>
<dbReference type="PRINTS" id="PR00404">
    <property type="entry name" value="MADSDOMAIN"/>
</dbReference>
<evidence type="ECO:0000256" key="4">
    <source>
        <dbReference type="ARBA" id="ARBA00023163"/>
    </source>
</evidence>
<name>A0A1X0S1Z2_RHIZD</name>
<dbReference type="SMART" id="SM00432">
    <property type="entry name" value="MADS"/>
    <property type="match status" value="1"/>
</dbReference>
<feature type="region of interest" description="Disordered" evidence="7">
    <location>
        <begin position="334"/>
        <end position="384"/>
    </location>
</feature>
<dbReference type="GO" id="GO:0045944">
    <property type="term" value="P:positive regulation of transcription by RNA polymerase II"/>
    <property type="evidence" value="ECO:0007669"/>
    <property type="project" value="InterPro"/>
</dbReference>
<evidence type="ECO:0000256" key="5">
    <source>
        <dbReference type="ARBA" id="ARBA00023242"/>
    </source>
</evidence>
<feature type="compositionally biased region" description="Low complexity" evidence="7">
    <location>
        <begin position="129"/>
        <end position="150"/>
    </location>
</feature>
<keyword evidence="4" id="KW-0804">Transcription</keyword>
<dbReference type="Proteomes" id="UP000242381">
    <property type="component" value="Unassembled WGS sequence"/>
</dbReference>
<dbReference type="Gene3D" id="3.40.1810.10">
    <property type="entry name" value="Transcription factor, MADS-box"/>
    <property type="match status" value="1"/>
</dbReference>
<feature type="compositionally biased region" description="Pro residues" evidence="7">
    <location>
        <begin position="274"/>
        <end position="285"/>
    </location>
</feature>
<evidence type="ECO:0000256" key="2">
    <source>
        <dbReference type="ARBA" id="ARBA00023015"/>
    </source>
</evidence>
<comment type="subcellular location">
    <subcellularLocation>
        <location evidence="1">Nucleus</location>
    </subcellularLocation>
</comment>
<feature type="region of interest" description="Disordered" evidence="7">
    <location>
        <begin position="75"/>
        <end position="161"/>
    </location>
</feature>
<feature type="region of interest" description="Disordered" evidence="7">
    <location>
        <begin position="234"/>
        <end position="285"/>
    </location>
</feature>
<evidence type="ECO:0000259" key="8">
    <source>
        <dbReference type="PROSITE" id="PS50066"/>
    </source>
</evidence>
<dbReference type="OMA" id="VWETHED"/>
<evidence type="ECO:0000256" key="3">
    <source>
        <dbReference type="ARBA" id="ARBA00023125"/>
    </source>
</evidence>
<dbReference type="GO" id="GO:0005634">
    <property type="term" value="C:nucleus"/>
    <property type="evidence" value="ECO:0007669"/>
    <property type="project" value="UniProtKB-SubCell"/>
</dbReference>
<feature type="compositionally biased region" description="Basic and acidic residues" evidence="7">
    <location>
        <begin position="110"/>
        <end position="123"/>
    </location>
</feature>
<dbReference type="GO" id="GO:0030154">
    <property type="term" value="P:cell differentiation"/>
    <property type="evidence" value="ECO:0007669"/>
    <property type="project" value="TreeGrafter"/>
</dbReference>
<dbReference type="GO" id="GO:0000978">
    <property type="term" value="F:RNA polymerase II cis-regulatory region sequence-specific DNA binding"/>
    <property type="evidence" value="ECO:0007669"/>
    <property type="project" value="TreeGrafter"/>
</dbReference>
<dbReference type="AlphaFoldDB" id="A0A1X0S1Z2"/>
<dbReference type="PANTHER" id="PTHR11945:SF534">
    <property type="entry name" value="MYOCYTE-SPECIFIC ENHANCER FACTOR 2"/>
    <property type="match status" value="1"/>
</dbReference>
<dbReference type="InterPro" id="IPR033896">
    <property type="entry name" value="MEF2-like_N"/>
</dbReference>